<dbReference type="OrthoDB" id="236271at2"/>
<dbReference type="RefSeq" id="WP_146447333.1">
    <property type="nucleotide sequence ID" value="NZ_SJPS01000001.1"/>
</dbReference>
<dbReference type="EMBL" id="SJPS01000001">
    <property type="protein sequence ID" value="TWU29282.1"/>
    <property type="molecule type" value="Genomic_DNA"/>
</dbReference>
<reference evidence="1 2" key="1">
    <citation type="submission" date="2019-02" db="EMBL/GenBank/DDBJ databases">
        <title>Deep-cultivation of Planctomycetes and their phenomic and genomic characterization uncovers novel biology.</title>
        <authorList>
            <person name="Wiegand S."/>
            <person name="Jogler M."/>
            <person name="Boedeker C."/>
            <person name="Pinto D."/>
            <person name="Vollmers J."/>
            <person name="Rivas-Marin E."/>
            <person name="Kohn T."/>
            <person name="Peeters S.H."/>
            <person name="Heuer A."/>
            <person name="Rast P."/>
            <person name="Oberbeckmann S."/>
            <person name="Bunk B."/>
            <person name="Jeske O."/>
            <person name="Meyerdierks A."/>
            <person name="Storesund J.E."/>
            <person name="Kallscheuer N."/>
            <person name="Luecker S."/>
            <person name="Lage O.M."/>
            <person name="Pohl T."/>
            <person name="Merkel B.J."/>
            <person name="Hornburger P."/>
            <person name="Mueller R.-W."/>
            <person name="Bruemmer F."/>
            <person name="Labrenz M."/>
            <person name="Spormann A.M."/>
            <person name="Op Den Camp H."/>
            <person name="Overmann J."/>
            <person name="Amann R."/>
            <person name="Jetten M.S.M."/>
            <person name="Mascher T."/>
            <person name="Medema M.H."/>
            <person name="Devos D.P."/>
            <person name="Kaster A.-K."/>
            <person name="Ovreas L."/>
            <person name="Rohde M."/>
            <person name="Galperin M.Y."/>
            <person name="Jogler C."/>
        </authorList>
    </citation>
    <scope>NUCLEOTIDE SEQUENCE [LARGE SCALE GENOMIC DNA]</scope>
    <source>
        <strain evidence="1 2">Pla144</strain>
    </source>
</reference>
<name>A0A5C6CXG1_9BACT</name>
<organism evidence="1 2">
    <name type="scientific">Bythopirellula polymerisocia</name>
    <dbReference type="NCBI Taxonomy" id="2528003"/>
    <lineage>
        <taxon>Bacteria</taxon>
        <taxon>Pseudomonadati</taxon>
        <taxon>Planctomycetota</taxon>
        <taxon>Planctomycetia</taxon>
        <taxon>Pirellulales</taxon>
        <taxon>Lacipirellulaceae</taxon>
        <taxon>Bythopirellula</taxon>
    </lineage>
</organism>
<accession>A0A5C6CXG1</accession>
<evidence type="ECO:0008006" key="3">
    <source>
        <dbReference type="Google" id="ProtNLM"/>
    </source>
</evidence>
<comment type="caution">
    <text evidence="1">The sequence shown here is derived from an EMBL/GenBank/DDBJ whole genome shotgun (WGS) entry which is preliminary data.</text>
</comment>
<evidence type="ECO:0000313" key="2">
    <source>
        <dbReference type="Proteomes" id="UP000318437"/>
    </source>
</evidence>
<proteinExistence type="predicted"/>
<evidence type="ECO:0000313" key="1">
    <source>
        <dbReference type="EMBL" id="TWU29282.1"/>
    </source>
</evidence>
<sequence length="334" mass="37238">MQKSLDEKLKRIAADPSCKDFVLADAKDADMAAGVAAPGKCFERSSSSNKFRSLQDYREMIRSNVEQGLVDIMLMSASTSELLTFEEKIFDRSAVTPAVRLNDTTDIWLQASGNYKSQPSLPFRSTTLEEVRFGKTGGEGDIQESRVNLGLYSITFNNDSSTDVNTLSAYKEFRTESEEKGIRHFLEVFAPNCPQAPIEDLPRFVNDSIIRTLAGITRSSRPLFLKIPYFGPAAMEQLVSYDSSLVVGILGGAAGTTFDAFHQLWEARKYGAKAALYGRMINESEHQLTFIQHLRWLADAEMTDPKEAVRSYHGSLAKLGIEPFRDLESDLRTS</sequence>
<protein>
    <recommendedName>
        <fullName evidence="3">Fructose-bisphosphate aldolase</fullName>
    </recommendedName>
</protein>
<dbReference type="AlphaFoldDB" id="A0A5C6CXG1"/>
<dbReference type="Gene3D" id="3.20.20.70">
    <property type="entry name" value="Aldolase class I"/>
    <property type="match status" value="1"/>
</dbReference>
<keyword evidence="2" id="KW-1185">Reference proteome</keyword>
<dbReference type="InterPro" id="IPR013785">
    <property type="entry name" value="Aldolase_TIM"/>
</dbReference>
<gene>
    <name evidence="1" type="ORF">Pla144_00580</name>
</gene>
<dbReference type="Proteomes" id="UP000318437">
    <property type="component" value="Unassembled WGS sequence"/>
</dbReference>